<evidence type="ECO:0000313" key="2">
    <source>
        <dbReference type="Proteomes" id="UP000199628"/>
    </source>
</evidence>
<organism evidence="1 2">
    <name type="scientific">Ruegeria marina</name>
    <dbReference type="NCBI Taxonomy" id="639004"/>
    <lineage>
        <taxon>Bacteria</taxon>
        <taxon>Pseudomonadati</taxon>
        <taxon>Pseudomonadota</taxon>
        <taxon>Alphaproteobacteria</taxon>
        <taxon>Rhodobacterales</taxon>
        <taxon>Roseobacteraceae</taxon>
        <taxon>Ruegeria</taxon>
    </lineage>
</organism>
<proteinExistence type="predicted"/>
<dbReference type="RefSeq" id="WP_093031672.1">
    <property type="nucleotide sequence ID" value="NZ_FMZV01000007.1"/>
</dbReference>
<keyword evidence="2" id="KW-1185">Reference proteome</keyword>
<accession>A0A1G6V0Z7</accession>
<protein>
    <submittedName>
        <fullName evidence="1">Uncharacterized protein</fullName>
    </submittedName>
</protein>
<name>A0A1G6V0Z7_9RHOB</name>
<dbReference type="STRING" id="639004.SAMN04488239_107196"/>
<dbReference type="EMBL" id="FMZV01000007">
    <property type="protein sequence ID" value="SDD46657.1"/>
    <property type="molecule type" value="Genomic_DNA"/>
</dbReference>
<dbReference type="AlphaFoldDB" id="A0A1G6V0Z7"/>
<dbReference type="Proteomes" id="UP000199628">
    <property type="component" value="Unassembled WGS sequence"/>
</dbReference>
<evidence type="ECO:0000313" key="1">
    <source>
        <dbReference type="EMBL" id="SDD46657.1"/>
    </source>
</evidence>
<sequence>MLDNYNNLTGVAGSDGLDDGVPYTLESSADHGNVDNGHDGGVFDDLDLGFTDGTLNGDASDLWYTLVIDPDERVDQAEFVNKQLAGAEAIEVPVDLSRILVGGPQEVLTVPHGDTGTISFDGFLFSSGDEADFSNNVTLFDATGEYDATPNNAGGIGVGNGNFSQYEGMMVDLTNVSAPVSGTTFDLTRVGGNPPDSVDVLWQVVGSDGLTYDGEDTVNFPGQAERCG</sequence>
<reference evidence="2" key="1">
    <citation type="submission" date="2016-10" db="EMBL/GenBank/DDBJ databases">
        <authorList>
            <person name="Varghese N."/>
            <person name="Submissions S."/>
        </authorList>
    </citation>
    <scope>NUCLEOTIDE SEQUENCE [LARGE SCALE GENOMIC DNA]</scope>
    <source>
        <strain evidence="2">CGMCC 1.9108</strain>
    </source>
</reference>
<gene>
    <name evidence="1" type="ORF">SAMN04488239_107196</name>
</gene>